<organism evidence="2 3">
    <name type="scientific">Gossypium anomalum</name>
    <dbReference type="NCBI Taxonomy" id="47600"/>
    <lineage>
        <taxon>Eukaryota</taxon>
        <taxon>Viridiplantae</taxon>
        <taxon>Streptophyta</taxon>
        <taxon>Embryophyta</taxon>
        <taxon>Tracheophyta</taxon>
        <taxon>Spermatophyta</taxon>
        <taxon>Magnoliopsida</taxon>
        <taxon>eudicotyledons</taxon>
        <taxon>Gunneridae</taxon>
        <taxon>Pentapetalae</taxon>
        <taxon>rosids</taxon>
        <taxon>malvids</taxon>
        <taxon>Malvales</taxon>
        <taxon>Malvaceae</taxon>
        <taxon>Malvoideae</taxon>
        <taxon>Gossypium</taxon>
    </lineage>
</organism>
<proteinExistence type="predicted"/>
<dbReference type="AlphaFoldDB" id="A0A8J5YL46"/>
<feature type="domain" description="F-box" evidence="1">
    <location>
        <begin position="5"/>
        <end position="45"/>
    </location>
</feature>
<dbReference type="CDD" id="cd22157">
    <property type="entry name" value="F-box_AtFBW1-like"/>
    <property type="match status" value="1"/>
</dbReference>
<dbReference type="NCBIfam" id="TIGR01640">
    <property type="entry name" value="F_box_assoc_1"/>
    <property type="match status" value="1"/>
</dbReference>
<dbReference type="InterPro" id="IPR001810">
    <property type="entry name" value="F-box_dom"/>
</dbReference>
<name>A0A8J5YL46_9ROSI</name>
<dbReference type="InterPro" id="IPR050796">
    <property type="entry name" value="SCF_F-box_component"/>
</dbReference>
<dbReference type="EMBL" id="JAHUZN010000011">
    <property type="protein sequence ID" value="KAG8479050.1"/>
    <property type="molecule type" value="Genomic_DNA"/>
</dbReference>
<sequence>MNHGVPRDLIVEILGKLTVKSLLRFKCVSTQWFRLITHPHFTDQYLSNQRKKDPRFLTAYFKIDKATKHIIIASMVINGISLPDTRISYRHQRMDDVPYDGYCMLNSCDGILCFLGRFKIIVLNPSTREHRILHQSDVDSFSPVTNPFQVAINFPQQQQQLGFGRDLVTKRLKIVRVFNPYPNIGPLLHHHDYCEIFTLRPNPRVFWNYIGKIPYKIDVSSPCVYVNGAIYWFTDDIYHLEKTEVIIMLDLNMEKFQSIPHPSCCSNRQRRTMQLGSLRESLCLAQQVSDCELNIWIMEKEKSPLVTWEKLYCIKLLSNDLQFGVGFAFAEDKNGRFMVCGGDKVYAFNENGENGYLVHDQQDVPISFTENVDRKTKKVRFKEGIGEAATDMLVEPMSSSTVSWKDKLLGNKTGNFDKMATENSGIGVEDDLNFLEGDILRSIVNGIPAIDFS</sequence>
<comment type="caution">
    <text evidence="2">The sequence shown here is derived from an EMBL/GenBank/DDBJ whole genome shotgun (WGS) entry which is preliminary data.</text>
</comment>
<dbReference type="Pfam" id="PF07734">
    <property type="entry name" value="FBA_1"/>
    <property type="match status" value="1"/>
</dbReference>
<evidence type="ECO:0000259" key="1">
    <source>
        <dbReference type="SMART" id="SM00256"/>
    </source>
</evidence>
<accession>A0A8J5YL46</accession>
<dbReference type="InterPro" id="IPR036047">
    <property type="entry name" value="F-box-like_dom_sf"/>
</dbReference>
<gene>
    <name evidence="2" type="ORF">CXB51_029697</name>
</gene>
<dbReference type="SUPFAM" id="SSF81383">
    <property type="entry name" value="F-box domain"/>
    <property type="match status" value="1"/>
</dbReference>
<evidence type="ECO:0000313" key="2">
    <source>
        <dbReference type="EMBL" id="KAG8479050.1"/>
    </source>
</evidence>
<reference evidence="2 3" key="1">
    <citation type="journal article" date="2021" name="bioRxiv">
        <title>The Gossypium anomalum genome as a resource for cotton improvement and evolutionary analysis of hybrid incompatibility.</title>
        <authorList>
            <person name="Grover C.E."/>
            <person name="Yuan D."/>
            <person name="Arick M.A."/>
            <person name="Miller E.R."/>
            <person name="Hu G."/>
            <person name="Peterson D.G."/>
            <person name="Wendel J.F."/>
            <person name="Udall J.A."/>
        </authorList>
    </citation>
    <scope>NUCLEOTIDE SEQUENCE [LARGE SCALE GENOMIC DNA]</scope>
    <source>
        <strain evidence="2">JFW-Udall</strain>
        <tissue evidence="2">Leaf</tissue>
    </source>
</reference>
<dbReference type="SMART" id="SM00256">
    <property type="entry name" value="FBOX"/>
    <property type="match status" value="1"/>
</dbReference>
<dbReference type="Gene3D" id="1.20.1280.50">
    <property type="match status" value="1"/>
</dbReference>
<dbReference type="InterPro" id="IPR006527">
    <property type="entry name" value="F-box-assoc_dom_typ1"/>
</dbReference>
<dbReference type="PANTHER" id="PTHR31672:SF13">
    <property type="entry name" value="F-BOX PROTEIN CPR30-LIKE"/>
    <property type="match status" value="1"/>
</dbReference>
<dbReference type="InterPro" id="IPR017451">
    <property type="entry name" value="F-box-assoc_interact_dom"/>
</dbReference>
<dbReference type="Proteomes" id="UP000701853">
    <property type="component" value="Chromosome 11"/>
</dbReference>
<protein>
    <recommendedName>
        <fullName evidence="1">F-box domain-containing protein</fullName>
    </recommendedName>
</protein>
<dbReference type="OrthoDB" id="1939031at2759"/>
<dbReference type="Pfam" id="PF00646">
    <property type="entry name" value="F-box"/>
    <property type="match status" value="1"/>
</dbReference>
<keyword evidence="3" id="KW-1185">Reference proteome</keyword>
<dbReference type="PANTHER" id="PTHR31672">
    <property type="entry name" value="BNACNNG10540D PROTEIN"/>
    <property type="match status" value="1"/>
</dbReference>
<evidence type="ECO:0000313" key="3">
    <source>
        <dbReference type="Proteomes" id="UP000701853"/>
    </source>
</evidence>